<accession>X1U580</accession>
<gene>
    <name evidence="1" type="ORF">S12H4_47711</name>
</gene>
<organism evidence="1">
    <name type="scientific">marine sediment metagenome</name>
    <dbReference type="NCBI Taxonomy" id="412755"/>
    <lineage>
        <taxon>unclassified sequences</taxon>
        <taxon>metagenomes</taxon>
        <taxon>ecological metagenomes</taxon>
    </lineage>
</organism>
<evidence type="ECO:0000313" key="1">
    <source>
        <dbReference type="EMBL" id="GAJ12733.1"/>
    </source>
</evidence>
<protein>
    <submittedName>
        <fullName evidence="1">Uncharacterized protein</fullName>
    </submittedName>
</protein>
<comment type="caution">
    <text evidence="1">The sequence shown here is derived from an EMBL/GenBank/DDBJ whole genome shotgun (WGS) entry which is preliminary data.</text>
</comment>
<proteinExistence type="predicted"/>
<feature type="non-terminal residue" evidence="1">
    <location>
        <position position="1"/>
    </location>
</feature>
<feature type="non-terminal residue" evidence="1">
    <location>
        <position position="251"/>
    </location>
</feature>
<dbReference type="EMBL" id="BARW01029739">
    <property type="protein sequence ID" value="GAJ12733.1"/>
    <property type="molecule type" value="Genomic_DNA"/>
</dbReference>
<reference evidence="1" key="1">
    <citation type="journal article" date="2014" name="Front. Microbiol.">
        <title>High frequency of phylogenetically diverse reductive dehalogenase-homologous genes in deep subseafloor sedimentary metagenomes.</title>
        <authorList>
            <person name="Kawai M."/>
            <person name="Futagami T."/>
            <person name="Toyoda A."/>
            <person name="Takaki Y."/>
            <person name="Nishi S."/>
            <person name="Hori S."/>
            <person name="Arai W."/>
            <person name="Tsubouchi T."/>
            <person name="Morono Y."/>
            <person name="Uchiyama I."/>
            <person name="Ito T."/>
            <person name="Fujiyama A."/>
            <person name="Inagaki F."/>
            <person name="Takami H."/>
        </authorList>
    </citation>
    <scope>NUCLEOTIDE SEQUENCE</scope>
    <source>
        <strain evidence="1">Expedition CK06-06</strain>
    </source>
</reference>
<sequence>FADDLLVSVEVKGRGDDSTLRSYPKIVWQEGADYISTEKDKGKSKTMQAVGDREGVFNYTFAAVDRPFAFRVFAADTYSSSIKVMVNTVPRIKESQFHISSPAYTGVGQVSTLGPPEAVSGLADSQVVVDVKLDKQAEGLWWKTQNKTIEFKNVDRLWRAETQLQRAGSYQLEVKGPGSDRRIAIASGAVLLQQDSVPEIEFVEVPRFRGGMLTVNPGERLKFDIQASDDFGIGRIYVTLGQVRANSPAET</sequence>
<dbReference type="AlphaFoldDB" id="X1U580"/>
<name>X1U580_9ZZZZ</name>